<evidence type="ECO:0000256" key="1">
    <source>
        <dbReference type="SAM" id="Phobius"/>
    </source>
</evidence>
<dbReference type="VEuPathDB" id="TrichDB:TVAG_254270"/>
<reference evidence="2" key="2">
    <citation type="journal article" date="2007" name="Science">
        <title>Draft genome sequence of the sexually transmitted pathogen Trichomonas vaginalis.</title>
        <authorList>
            <person name="Carlton J.M."/>
            <person name="Hirt R.P."/>
            <person name="Silva J.C."/>
            <person name="Delcher A.L."/>
            <person name="Schatz M."/>
            <person name="Zhao Q."/>
            <person name="Wortman J.R."/>
            <person name="Bidwell S.L."/>
            <person name="Alsmark U.C.M."/>
            <person name="Besteiro S."/>
            <person name="Sicheritz-Ponten T."/>
            <person name="Noel C.J."/>
            <person name="Dacks J.B."/>
            <person name="Foster P.G."/>
            <person name="Simillion C."/>
            <person name="Van de Peer Y."/>
            <person name="Miranda-Saavedra D."/>
            <person name="Barton G.J."/>
            <person name="Westrop G.D."/>
            <person name="Mueller S."/>
            <person name="Dessi D."/>
            <person name="Fiori P.L."/>
            <person name="Ren Q."/>
            <person name="Paulsen I."/>
            <person name="Zhang H."/>
            <person name="Bastida-Corcuera F.D."/>
            <person name="Simoes-Barbosa A."/>
            <person name="Brown M.T."/>
            <person name="Hayes R.D."/>
            <person name="Mukherjee M."/>
            <person name="Okumura C.Y."/>
            <person name="Schneider R."/>
            <person name="Smith A.J."/>
            <person name="Vanacova S."/>
            <person name="Villalvazo M."/>
            <person name="Haas B.J."/>
            <person name="Pertea M."/>
            <person name="Feldblyum T.V."/>
            <person name="Utterback T.R."/>
            <person name="Shu C.L."/>
            <person name="Osoegawa K."/>
            <person name="de Jong P.J."/>
            <person name="Hrdy I."/>
            <person name="Horvathova L."/>
            <person name="Zubacova Z."/>
            <person name="Dolezal P."/>
            <person name="Malik S.B."/>
            <person name="Logsdon J.M. Jr."/>
            <person name="Henze K."/>
            <person name="Gupta A."/>
            <person name="Wang C.C."/>
            <person name="Dunne R.L."/>
            <person name="Upcroft J.A."/>
            <person name="Upcroft P."/>
            <person name="White O."/>
            <person name="Salzberg S.L."/>
            <person name="Tang P."/>
            <person name="Chiu C.-H."/>
            <person name="Lee Y.-S."/>
            <person name="Embley T.M."/>
            <person name="Coombs G.H."/>
            <person name="Mottram J.C."/>
            <person name="Tachezy J."/>
            <person name="Fraser-Liggett C.M."/>
            <person name="Johnson P.J."/>
        </authorList>
    </citation>
    <scope>NUCLEOTIDE SEQUENCE [LARGE SCALE GENOMIC DNA]</scope>
    <source>
        <strain evidence="2">G3</strain>
    </source>
</reference>
<dbReference type="Proteomes" id="UP000001542">
    <property type="component" value="Unassembled WGS sequence"/>
</dbReference>
<proteinExistence type="predicted"/>
<dbReference type="InParanoid" id="A2DMU4"/>
<evidence type="ECO:0000313" key="3">
    <source>
        <dbReference type="Proteomes" id="UP000001542"/>
    </source>
</evidence>
<protein>
    <submittedName>
        <fullName evidence="2">Uncharacterized protein</fullName>
    </submittedName>
</protein>
<dbReference type="KEGG" id="tva:5463821"/>
<keyword evidence="1" id="KW-0472">Membrane</keyword>
<gene>
    <name evidence="2" type="ORF">TVAG_254270</name>
</gene>
<dbReference type="RefSeq" id="XP_001579301.1">
    <property type="nucleotide sequence ID" value="XM_001579251.1"/>
</dbReference>
<feature type="transmembrane region" description="Helical" evidence="1">
    <location>
        <begin position="221"/>
        <end position="246"/>
    </location>
</feature>
<dbReference type="VEuPathDB" id="TrichDB:TVAGG3_0059070"/>
<evidence type="ECO:0000313" key="2">
    <source>
        <dbReference type="EMBL" id="EAY18315.1"/>
    </source>
</evidence>
<accession>A2DMU4</accession>
<sequence length="287" mass="31952">MSDKLSVYSQPNSTIVAIFETNVLGVIDISVSNVDIKKLGSDLIALATNETNLEISLYDLSAEVNTEVWIVPSTNCFDNSYIVSNYAQVIADFHFSDQKEEICIFLPSKSGIKTLEYEFIAGKGNALVYDKMKLLNTKESTQKFENLDNTSALIRYTNKESSHLRIRKTNIQESVFIECQAKKINQLTSISGINSVPNKNIRISHSCSGFYLPSLFGDSSIGYITSFILLILLPTLIVLSIAVILFNKNCPVRKATSQPIETGLKDIESNLIIDVEDVLEESENEEN</sequence>
<keyword evidence="1" id="KW-1133">Transmembrane helix</keyword>
<organism evidence="2 3">
    <name type="scientific">Trichomonas vaginalis (strain ATCC PRA-98 / G3)</name>
    <dbReference type="NCBI Taxonomy" id="412133"/>
    <lineage>
        <taxon>Eukaryota</taxon>
        <taxon>Metamonada</taxon>
        <taxon>Parabasalia</taxon>
        <taxon>Trichomonadida</taxon>
        <taxon>Trichomonadidae</taxon>
        <taxon>Trichomonas</taxon>
    </lineage>
</organism>
<dbReference type="EMBL" id="DS113220">
    <property type="protein sequence ID" value="EAY18315.1"/>
    <property type="molecule type" value="Genomic_DNA"/>
</dbReference>
<dbReference type="AlphaFoldDB" id="A2DMU4"/>
<name>A2DMU4_TRIV3</name>
<keyword evidence="1" id="KW-0812">Transmembrane</keyword>
<keyword evidence="3" id="KW-1185">Reference proteome</keyword>
<reference evidence="2" key="1">
    <citation type="submission" date="2006-10" db="EMBL/GenBank/DDBJ databases">
        <authorList>
            <person name="Amadeo P."/>
            <person name="Zhao Q."/>
            <person name="Wortman J."/>
            <person name="Fraser-Liggett C."/>
            <person name="Carlton J."/>
        </authorList>
    </citation>
    <scope>NUCLEOTIDE SEQUENCE</scope>
    <source>
        <strain evidence="2">G3</strain>
    </source>
</reference>